<keyword evidence="4" id="KW-0206">Cytoskeleton</keyword>
<keyword evidence="10" id="KW-1185">Reference proteome</keyword>
<feature type="domain" description="TPX2 central" evidence="8">
    <location>
        <begin position="191"/>
        <end position="288"/>
    </location>
</feature>
<dbReference type="EMBL" id="JALNTZ010000002">
    <property type="protein sequence ID" value="KAJ3664018.1"/>
    <property type="molecule type" value="Genomic_DNA"/>
</dbReference>
<accession>A0AA38IU89</accession>
<dbReference type="Proteomes" id="UP001168821">
    <property type="component" value="Unassembled WGS sequence"/>
</dbReference>
<evidence type="ECO:0000256" key="1">
    <source>
        <dbReference type="ARBA" id="ARBA00004245"/>
    </source>
</evidence>
<comment type="subcellular location">
    <subcellularLocation>
        <location evidence="1">Cytoplasm</location>
        <location evidence="1">Cytoskeleton</location>
    </subcellularLocation>
</comment>
<comment type="similarity">
    <text evidence="2">Belongs to the TPX2 family.</text>
</comment>
<keyword evidence="3" id="KW-0963">Cytoplasm</keyword>
<evidence type="ECO:0000259" key="8">
    <source>
        <dbReference type="Pfam" id="PF12214"/>
    </source>
</evidence>
<evidence type="ECO:0000256" key="3">
    <source>
        <dbReference type="ARBA" id="ARBA00022490"/>
    </source>
</evidence>
<protein>
    <recommendedName>
        <fullName evidence="11">Targeting protein for Xklp2</fullName>
    </recommendedName>
</protein>
<evidence type="ECO:0000259" key="7">
    <source>
        <dbReference type="Pfam" id="PF06886"/>
    </source>
</evidence>
<evidence type="ECO:0000256" key="4">
    <source>
        <dbReference type="ARBA" id="ARBA00023212"/>
    </source>
</evidence>
<evidence type="ECO:0000256" key="6">
    <source>
        <dbReference type="SAM" id="MobiDB-lite"/>
    </source>
</evidence>
<sequence length="533" mass="61347">MTEEFNYNANQYVDFNQADDVHDDSFFENNTEENGPHYKQRTQTVYEDVIESCDPQELSDTESDCFFSPMDTGPSNSTVYLKSKLRRSLSMGNLPTKSPPKHKAELSDDLNGLHLHGAQERPSSANAFHPKGKAPSQECINRLAQPKRFTSHENLTLAEAVIKFQAGTPKRFRSKPSPKINKGVPMPWGGTQAHSPKLKTTARSRPVVAVSKDEQERLEMEEAKKFKIKALPVSKKVLRGPLKPQLDKKPPTNPEPFHLTEIKKKTVPVQELKIPPFKAQPLPKSLHQPHKIHPNQQPPTKGQTPSFVKRMSRSTPNKVDQSTRKNGTPPPFRPSRTQPKPFSFEKRDQALFRKKEEQINKILEEEKKAREFHAKPPPKAILRSRNASQERMSEAGSVKSFKRSTEDLDTTVFKARPASVLMMKPFEPKRDETHAVRVEAFQFSTDQRLEARHKFEERLKEKEALMEAQKKQKDDMLKRLAEEEVAKLRKQMEYKAQPIKKYKELKIEHNIKVTEPISPKFHTDRIRNKENIQ</sequence>
<evidence type="ECO:0000313" key="9">
    <source>
        <dbReference type="EMBL" id="KAJ3664018.1"/>
    </source>
</evidence>
<evidence type="ECO:0008006" key="11">
    <source>
        <dbReference type="Google" id="ProtNLM"/>
    </source>
</evidence>
<dbReference type="InterPro" id="IPR027330">
    <property type="entry name" value="TPX2_central_dom"/>
</dbReference>
<dbReference type="InterPro" id="IPR027329">
    <property type="entry name" value="TPX2_C"/>
</dbReference>
<evidence type="ECO:0000313" key="10">
    <source>
        <dbReference type="Proteomes" id="UP001168821"/>
    </source>
</evidence>
<feature type="region of interest" description="Disordered" evidence="6">
    <location>
        <begin position="367"/>
        <end position="403"/>
    </location>
</feature>
<dbReference type="GO" id="GO:0005856">
    <property type="term" value="C:cytoskeleton"/>
    <property type="evidence" value="ECO:0007669"/>
    <property type="project" value="UniProtKB-SubCell"/>
</dbReference>
<feature type="coiled-coil region" evidence="5">
    <location>
        <begin position="452"/>
        <end position="486"/>
    </location>
</feature>
<evidence type="ECO:0000256" key="2">
    <source>
        <dbReference type="ARBA" id="ARBA00005885"/>
    </source>
</evidence>
<comment type="caution">
    <text evidence="9">The sequence shown here is derived from an EMBL/GenBank/DDBJ whole genome shotgun (WGS) entry which is preliminary data.</text>
</comment>
<feature type="domain" description="TPX2 C-terminal" evidence="7">
    <location>
        <begin position="441"/>
        <end position="510"/>
    </location>
</feature>
<dbReference type="Pfam" id="PF12214">
    <property type="entry name" value="TPX2_importin"/>
    <property type="match status" value="1"/>
</dbReference>
<feature type="region of interest" description="Disordered" evidence="6">
    <location>
        <begin position="170"/>
        <end position="210"/>
    </location>
</feature>
<gene>
    <name evidence="9" type="ORF">Zmor_008225</name>
</gene>
<dbReference type="Pfam" id="PF06886">
    <property type="entry name" value="TPX2"/>
    <property type="match status" value="1"/>
</dbReference>
<feature type="compositionally biased region" description="Polar residues" evidence="6">
    <location>
        <begin position="294"/>
        <end position="306"/>
    </location>
</feature>
<name>A0AA38IU89_9CUCU</name>
<feature type="compositionally biased region" description="Polar residues" evidence="6">
    <location>
        <begin position="313"/>
        <end position="326"/>
    </location>
</feature>
<reference evidence="9" key="1">
    <citation type="journal article" date="2023" name="G3 (Bethesda)">
        <title>Whole genome assemblies of Zophobas morio and Tenebrio molitor.</title>
        <authorList>
            <person name="Kaur S."/>
            <person name="Stinson S.A."/>
            <person name="diCenzo G.C."/>
        </authorList>
    </citation>
    <scope>NUCLEOTIDE SEQUENCE</scope>
    <source>
        <strain evidence="9">QUZm001</strain>
    </source>
</reference>
<dbReference type="AlphaFoldDB" id="A0AA38IU89"/>
<proteinExistence type="inferred from homology"/>
<organism evidence="9 10">
    <name type="scientific">Zophobas morio</name>
    <dbReference type="NCBI Taxonomy" id="2755281"/>
    <lineage>
        <taxon>Eukaryota</taxon>
        <taxon>Metazoa</taxon>
        <taxon>Ecdysozoa</taxon>
        <taxon>Arthropoda</taxon>
        <taxon>Hexapoda</taxon>
        <taxon>Insecta</taxon>
        <taxon>Pterygota</taxon>
        <taxon>Neoptera</taxon>
        <taxon>Endopterygota</taxon>
        <taxon>Coleoptera</taxon>
        <taxon>Polyphaga</taxon>
        <taxon>Cucujiformia</taxon>
        <taxon>Tenebrionidae</taxon>
        <taxon>Zophobas</taxon>
    </lineage>
</organism>
<evidence type="ECO:0000256" key="5">
    <source>
        <dbReference type="SAM" id="Coils"/>
    </source>
</evidence>
<keyword evidence="5" id="KW-0175">Coiled coil</keyword>
<feature type="region of interest" description="Disordered" evidence="6">
    <location>
        <begin position="239"/>
        <end position="353"/>
    </location>
</feature>
<feature type="compositionally biased region" description="Basic and acidic residues" evidence="6">
    <location>
        <begin position="343"/>
        <end position="353"/>
    </location>
</feature>